<proteinExistence type="predicted"/>
<keyword evidence="1" id="KW-0472">Membrane</keyword>
<dbReference type="AlphaFoldDB" id="A0A1T4R8J9"/>
<keyword evidence="1" id="KW-0812">Transmembrane</keyword>
<name>A0A1T4R8J9_9GAMM</name>
<dbReference type="Proteomes" id="UP000191116">
    <property type="component" value="Unassembled WGS sequence"/>
</dbReference>
<organism evidence="2 3">
    <name type="scientific">Photobacterium toruni</name>
    <dbReference type="NCBI Taxonomy" id="1935446"/>
    <lineage>
        <taxon>Bacteria</taxon>
        <taxon>Pseudomonadati</taxon>
        <taxon>Pseudomonadota</taxon>
        <taxon>Gammaproteobacteria</taxon>
        <taxon>Vibrionales</taxon>
        <taxon>Vibrionaceae</taxon>
        <taxon>Photobacterium</taxon>
    </lineage>
</organism>
<accession>A0A1T4R8J9</accession>
<dbReference type="EMBL" id="FUWP01000004">
    <property type="protein sequence ID" value="SKA12352.1"/>
    <property type="molecule type" value="Genomic_DNA"/>
</dbReference>
<gene>
    <name evidence="2" type="ORF">CZ814_01229</name>
</gene>
<feature type="transmembrane region" description="Helical" evidence="1">
    <location>
        <begin position="35"/>
        <end position="53"/>
    </location>
</feature>
<reference evidence="2 3" key="1">
    <citation type="submission" date="2017-02" db="EMBL/GenBank/DDBJ databases">
        <authorList>
            <person name="Peterson S.W."/>
        </authorList>
    </citation>
    <scope>NUCLEOTIDE SEQUENCE [LARGE SCALE GENOMIC DNA]</scope>
    <source>
        <strain evidence="2 3">CECT 9189</strain>
    </source>
</reference>
<dbReference type="RefSeq" id="WP_080174105.1">
    <property type="nucleotide sequence ID" value="NZ_CP101695.1"/>
</dbReference>
<protein>
    <submittedName>
        <fullName evidence="2">Uncharacterized protein</fullName>
    </submittedName>
</protein>
<keyword evidence="1" id="KW-1133">Transmembrane helix</keyword>
<evidence type="ECO:0000313" key="3">
    <source>
        <dbReference type="Proteomes" id="UP000191116"/>
    </source>
</evidence>
<evidence type="ECO:0000256" key="1">
    <source>
        <dbReference type="SAM" id="Phobius"/>
    </source>
</evidence>
<sequence>MKVYLLRMSDRKRQIISVIITILLMTISLFTSGLTSALCDLMAFSLLLFVLWLKIREPLITKKQ</sequence>
<evidence type="ECO:0000313" key="2">
    <source>
        <dbReference type="EMBL" id="SKA12352.1"/>
    </source>
</evidence>
<feature type="transmembrane region" description="Helical" evidence="1">
    <location>
        <begin position="12"/>
        <end position="29"/>
    </location>
</feature>